<feature type="compositionally biased region" description="Acidic residues" evidence="1">
    <location>
        <begin position="86"/>
        <end position="95"/>
    </location>
</feature>
<accession>A0A6M3LR72</accession>
<evidence type="ECO:0000313" key="2">
    <source>
        <dbReference type="EMBL" id="QJA97690.1"/>
    </source>
</evidence>
<sequence>MTTERQEEAGPVTVQIGVCSVCHALFLLSPERETSPCHGADPLAVLATLTIGPDAQVTGEWGMGSDLATAEVGEEPAPAPAPPEESPAEEEEEGEPPGGVGAYHGVTFAIENYLFKGEGGPDEIRQALLHAGAEPEPAAVCVGRLEAVSAYMDALSAQCHGVPVAPAPPEAESSPENT</sequence>
<proteinExistence type="predicted"/>
<organism evidence="2">
    <name type="scientific">viral metagenome</name>
    <dbReference type="NCBI Taxonomy" id="1070528"/>
    <lineage>
        <taxon>unclassified sequences</taxon>
        <taxon>metagenomes</taxon>
        <taxon>organismal metagenomes</taxon>
    </lineage>
</organism>
<name>A0A6M3LR72_9ZZZZ</name>
<dbReference type="AlphaFoldDB" id="A0A6M3LR72"/>
<protein>
    <submittedName>
        <fullName evidence="2">Uncharacterized protein</fullName>
    </submittedName>
</protein>
<gene>
    <name evidence="2" type="ORF">MM415B06003_0005</name>
</gene>
<dbReference type="EMBL" id="MT143516">
    <property type="protein sequence ID" value="QJA97690.1"/>
    <property type="molecule type" value="Genomic_DNA"/>
</dbReference>
<feature type="region of interest" description="Disordered" evidence="1">
    <location>
        <begin position="70"/>
        <end position="103"/>
    </location>
</feature>
<evidence type="ECO:0000256" key="1">
    <source>
        <dbReference type="SAM" id="MobiDB-lite"/>
    </source>
</evidence>
<reference evidence="2" key="1">
    <citation type="submission" date="2020-03" db="EMBL/GenBank/DDBJ databases">
        <title>The deep terrestrial virosphere.</title>
        <authorList>
            <person name="Holmfeldt K."/>
            <person name="Nilsson E."/>
            <person name="Simone D."/>
            <person name="Lopez-Fernandez M."/>
            <person name="Wu X."/>
            <person name="de Brujin I."/>
            <person name="Lundin D."/>
            <person name="Andersson A."/>
            <person name="Bertilsson S."/>
            <person name="Dopson M."/>
        </authorList>
    </citation>
    <scope>NUCLEOTIDE SEQUENCE</scope>
    <source>
        <strain evidence="2">MM415B06003</strain>
    </source>
</reference>